<dbReference type="AlphaFoldDB" id="A0A150WMI7"/>
<evidence type="ECO:0000313" key="3">
    <source>
        <dbReference type="Proteomes" id="UP000075320"/>
    </source>
</evidence>
<sequence length="135" mass="14536">MKTIIVAVLASLCLSAPALANQGQPPAQQPPAKEMQIGVNSVYVPGGFDSNSDAFVIVNGIFPSGCYKWGRAEVSHTDAFHHEVKSIAQVSQGMCIMVLVPFQSEVRLGKFASGEHTLRFLNGDGTYIEKTLKIE</sequence>
<dbReference type="OrthoDB" id="5295884at2"/>
<reference evidence="2 3" key="1">
    <citation type="submission" date="2016-03" db="EMBL/GenBank/DDBJ databases">
        <authorList>
            <person name="Ploux O."/>
        </authorList>
    </citation>
    <scope>NUCLEOTIDE SEQUENCE [LARGE SCALE GENOMIC DNA]</scope>
    <source>
        <strain evidence="2 3">R0</strain>
    </source>
</reference>
<name>A0A150WMI7_BDEBC</name>
<protein>
    <recommendedName>
        <fullName evidence="4">Serine protease spb1</fullName>
    </recommendedName>
</protein>
<dbReference type="EMBL" id="LUKE01000001">
    <property type="protein sequence ID" value="KYG65713.1"/>
    <property type="molecule type" value="Genomic_DNA"/>
</dbReference>
<keyword evidence="3" id="KW-1185">Reference proteome</keyword>
<comment type="caution">
    <text evidence="2">The sequence shown here is derived from an EMBL/GenBank/DDBJ whole genome shotgun (WGS) entry which is preliminary data.</text>
</comment>
<dbReference type="Proteomes" id="UP000075320">
    <property type="component" value="Unassembled WGS sequence"/>
</dbReference>
<accession>A0A150WMI7</accession>
<proteinExistence type="predicted"/>
<dbReference type="RefSeq" id="WP_061833257.1">
    <property type="nucleotide sequence ID" value="NZ_LUKE01000001.1"/>
</dbReference>
<evidence type="ECO:0000313" key="2">
    <source>
        <dbReference type="EMBL" id="KYG65713.1"/>
    </source>
</evidence>
<feature type="chain" id="PRO_5007572940" description="Serine protease spb1" evidence="1">
    <location>
        <begin position="21"/>
        <end position="135"/>
    </location>
</feature>
<feature type="signal peptide" evidence="1">
    <location>
        <begin position="1"/>
        <end position="20"/>
    </location>
</feature>
<evidence type="ECO:0000256" key="1">
    <source>
        <dbReference type="SAM" id="SignalP"/>
    </source>
</evidence>
<keyword evidence="1" id="KW-0732">Signal</keyword>
<organism evidence="2 3">
    <name type="scientific">Bdellovibrio bacteriovorus</name>
    <dbReference type="NCBI Taxonomy" id="959"/>
    <lineage>
        <taxon>Bacteria</taxon>
        <taxon>Pseudomonadati</taxon>
        <taxon>Bdellovibrionota</taxon>
        <taxon>Bdellovibrionia</taxon>
        <taxon>Bdellovibrionales</taxon>
        <taxon>Pseudobdellovibrionaceae</taxon>
        <taxon>Bdellovibrio</taxon>
    </lineage>
</organism>
<gene>
    <name evidence="2" type="ORF">AZI86_01150</name>
</gene>
<evidence type="ECO:0008006" key="4">
    <source>
        <dbReference type="Google" id="ProtNLM"/>
    </source>
</evidence>